<dbReference type="PANTHER" id="PTHR13767:SF2">
    <property type="entry name" value="PSEUDOURIDYLATE SYNTHASE TRUB1"/>
    <property type="match status" value="1"/>
</dbReference>
<keyword evidence="5" id="KW-0413">Isomerase</keyword>
<dbReference type="EMBL" id="LCMF01000031">
    <property type="protein sequence ID" value="KKU29771.1"/>
    <property type="molecule type" value="Genomic_DNA"/>
</dbReference>
<sequence>MAEGVLIVLTDNDTKRQAEFMAMEKEYRATIAFGVSSPTYDLEGPLTFFEPKMRVEELQQKLQEVIPSFIGTINQQVPAYSAVKVQGQRLYKVARRGDPASLPSREVSIHSITVDKFDSITIEGAAFPTINLTIKCGKGTYIRSLASDLGQAVGVPAVLTNLVRSGGPVWIRTRDLFNVNEAL</sequence>
<comment type="catalytic activity">
    <reaction evidence="1">
        <text>uridine(55) in tRNA = pseudouridine(55) in tRNA</text>
        <dbReference type="Rhea" id="RHEA:42532"/>
        <dbReference type="Rhea" id="RHEA-COMP:10101"/>
        <dbReference type="Rhea" id="RHEA-COMP:10102"/>
        <dbReference type="ChEBI" id="CHEBI:65314"/>
        <dbReference type="ChEBI" id="CHEBI:65315"/>
        <dbReference type="EC" id="5.4.99.25"/>
    </reaction>
</comment>
<dbReference type="InterPro" id="IPR020103">
    <property type="entry name" value="PsdUridine_synth_cat_dom_sf"/>
</dbReference>
<dbReference type="GO" id="GO:0160148">
    <property type="term" value="F:tRNA pseudouridine(55) synthase activity"/>
    <property type="evidence" value="ECO:0007669"/>
    <property type="project" value="UniProtKB-EC"/>
</dbReference>
<evidence type="ECO:0000313" key="8">
    <source>
        <dbReference type="Proteomes" id="UP000034732"/>
    </source>
</evidence>
<dbReference type="GO" id="GO:0006400">
    <property type="term" value="P:tRNA modification"/>
    <property type="evidence" value="ECO:0007669"/>
    <property type="project" value="TreeGrafter"/>
</dbReference>
<dbReference type="AlphaFoldDB" id="A0A0G1PAI4"/>
<accession>A0A0G1PAI4</accession>
<dbReference type="Pfam" id="PF01509">
    <property type="entry name" value="TruB_N"/>
    <property type="match status" value="1"/>
</dbReference>
<dbReference type="PANTHER" id="PTHR13767">
    <property type="entry name" value="TRNA-PSEUDOURIDINE SYNTHASE"/>
    <property type="match status" value="1"/>
</dbReference>
<reference evidence="7 8" key="1">
    <citation type="journal article" date="2015" name="Nature">
        <title>rRNA introns, odd ribosomes, and small enigmatic genomes across a large radiation of phyla.</title>
        <authorList>
            <person name="Brown C.T."/>
            <person name="Hug L.A."/>
            <person name="Thomas B.C."/>
            <person name="Sharon I."/>
            <person name="Castelle C.J."/>
            <person name="Singh A."/>
            <person name="Wilkins M.J."/>
            <person name="Williams K.H."/>
            <person name="Banfield J.F."/>
        </authorList>
    </citation>
    <scope>NUCLEOTIDE SEQUENCE [LARGE SCALE GENOMIC DNA]</scope>
</reference>
<dbReference type="SUPFAM" id="SSF55120">
    <property type="entry name" value="Pseudouridine synthase"/>
    <property type="match status" value="1"/>
</dbReference>
<evidence type="ECO:0000256" key="2">
    <source>
        <dbReference type="ARBA" id="ARBA00005642"/>
    </source>
</evidence>
<evidence type="ECO:0000256" key="1">
    <source>
        <dbReference type="ARBA" id="ARBA00000385"/>
    </source>
</evidence>
<comment type="similarity">
    <text evidence="2">Belongs to the pseudouridine synthase TruB family. Type 1 subfamily.</text>
</comment>
<dbReference type="Gene3D" id="3.30.2350.10">
    <property type="entry name" value="Pseudouridine synthase"/>
    <property type="match status" value="1"/>
</dbReference>
<dbReference type="EC" id="5.4.99.25" evidence="3"/>
<dbReference type="InterPro" id="IPR002501">
    <property type="entry name" value="PsdUridine_synth_N"/>
</dbReference>
<comment type="caution">
    <text evidence="7">The sequence shown here is derived from an EMBL/GenBank/DDBJ whole genome shotgun (WGS) entry which is preliminary data.</text>
</comment>
<gene>
    <name evidence="7" type="ORF">UX44_C0031G0004</name>
</gene>
<name>A0A0G1PAI4_UNCKA</name>
<organism evidence="7 8">
    <name type="scientific">candidate division WWE3 bacterium GW2011_GWA1_46_21</name>
    <dbReference type="NCBI Taxonomy" id="1619107"/>
    <lineage>
        <taxon>Bacteria</taxon>
        <taxon>Katanobacteria</taxon>
    </lineage>
</organism>
<dbReference type="InterPro" id="IPR014780">
    <property type="entry name" value="tRNA_psdUridine_synth_TruB"/>
</dbReference>
<dbReference type="GO" id="GO:1990481">
    <property type="term" value="P:mRNA pseudouridine synthesis"/>
    <property type="evidence" value="ECO:0007669"/>
    <property type="project" value="TreeGrafter"/>
</dbReference>
<evidence type="ECO:0000256" key="5">
    <source>
        <dbReference type="ARBA" id="ARBA00023235"/>
    </source>
</evidence>
<evidence type="ECO:0000313" key="7">
    <source>
        <dbReference type="EMBL" id="KKU29771.1"/>
    </source>
</evidence>
<feature type="domain" description="Pseudouridine synthase II N-terminal" evidence="6">
    <location>
        <begin position="1"/>
        <end position="142"/>
    </location>
</feature>
<evidence type="ECO:0000256" key="3">
    <source>
        <dbReference type="ARBA" id="ARBA00012787"/>
    </source>
</evidence>
<keyword evidence="4" id="KW-0819">tRNA processing</keyword>
<dbReference type="GO" id="GO:0003723">
    <property type="term" value="F:RNA binding"/>
    <property type="evidence" value="ECO:0007669"/>
    <property type="project" value="InterPro"/>
</dbReference>
<protein>
    <recommendedName>
        <fullName evidence="3">tRNA pseudouridine(55) synthase</fullName>
        <ecNumber evidence="3">5.4.99.25</ecNumber>
    </recommendedName>
</protein>
<dbReference type="Proteomes" id="UP000034732">
    <property type="component" value="Unassembled WGS sequence"/>
</dbReference>
<proteinExistence type="inferred from homology"/>
<evidence type="ECO:0000256" key="4">
    <source>
        <dbReference type="ARBA" id="ARBA00022694"/>
    </source>
</evidence>
<evidence type="ECO:0000259" key="6">
    <source>
        <dbReference type="Pfam" id="PF01509"/>
    </source>
</evidence>